<keyword evidence="4" id="KW-1185">Reference proteome</keyword>
<sequence length="143" mass="15951">MPLSSDSIIAIIGVIVTLPPSALLVCQAIRRRRSQRDQPALHPYSEDRERLSPTSITRQASLPYELVPMVPTTQVVTGMPESRQSSLPSLETRADGFEPNAIYTMPRDAASSHLSVPPQRTDLRIHLAFDLWQMSQIYPADMV</sequence>
<organism evidence="3 4">
    <name type="scientific">Exophiala viscosa</name>
    <dbReference type="NCBI Taxonomy" id="2486360"/>
    <lineage>
        <taxon>Eukaryota</taxon>
        <taxon>Fungi</taxon>
        <taxon>Dikarya</taxon>
        <taxon>Ascomycota</taxon>
        <taxon>Pezizomycotina</taxon>
        <taxon>Eurotiomycetes</taxon>
        <taxon>Chaetothyriomycetidae</taxon>
        <taxon>Chaetothyriales</taxon>
        <taxon>Herpotrichiellaceae</taxon>
        <taxon>Exophiala</taxon>
    </lineage>
</organism>
<keyword evidence="2" id="KW-0812">Transmembrane</keyword>
<reference evidence="3" key="1">
    <citation type="journal article" date="2022" name="bioRxiv">
        <title>Deciphering the potential niche of two novel black yeast fungi from a biological soil crust based on their genomes, phenotypes, and melanin regulation.</title>
        <authorList>
            <consortium name="DOE Joint Genome Institute"/>
            <person name="Carr E.C."/>
            <person name="Barton Q."/>
            <person name="Grambo S."/>
            <person name="Sullivan M."/>
            <person name="Renfro C.M."/>
            <person name="Kuo A."/>
            <person name="Pangilinan J."/>
            <person name="Lipzen A."/>
            <person name="Keymanesh K."/>
            <person name="Savage E."/>
            <person name="Barry K."/>
            <person name="Grigoriev I.V."/>
            <person name="Riekhof W.R."/>
            <person name="Harris S.S."/>
        </authorList>
    </citation>
    <scope>NUCLEOTIDE SEQUENCE</scope>
    <source>
        <strain evidence="3">JF 03-4F</strain>
    </source>
</reference>
<name>A0AAN6DQR8_9EURO</name>
<accession>A0AAN6DQR8</accession>
<keyword evidence="2" id="KW-0472">Membrane</keyword>
<evidence type="ECO:0000313" key="4">
    <source>
        <dbReference type="Proteomes" id="UP001203852"/>
    </source>
</evidence>
<evidence type="ECO:0000313" key="3">
    <source>
        <dbReference type="EMBL" id="KAI1609512.1"/>
    </source>
</evidence>
<evidence type="ECO:0000256" key="1">
    <source>
        <dbReference type="SAM" id="MobiDB-lite"/>
    </source>
</evidence>
<comment type="caution">
    <text evidence="3">The sequence shown here is derived from an EMBL/GenBank/DDBJ whole genome shotgun (WGS) entry which is preliminary data.</text>
</comment>
<keyword evidence="2" id="KW-1133">Transmembrane helix</keyword>
<proteinExistence type="predicted"/>
<dbReference type="Proteomes" id="UP001203852">
    <property type="component" value="Unassembled WGS sequence"/>
</dbReference>
<protein>
    <submittedName>
        <fullName evidence="3">Uncharacterized protein</fullName>
    </submittedName>
</protein>
<feature type="transmembrane region" description="Helical" evidence="2">
    <location>
        <begin position="6"/>
        <end position="26"/>
    </location>
</feature>
<dbReference type="AlphaFoldDB" id="A0AAN6DQR8"/>
<evidence type="ECO:0000256" key="2">
    <source>
        <dbReference type="SAM" id="Phobius"/>
    </source>
</evidence>
<gene>
    <name evidence="3" type="ORF">EDD36DRAFT_73303</name>
</gene>
<dbReference type="EMBL" id="MU404360">
    <property type="protein sequence ID" value="KAI1609512.1"/>
    <property type="molecule type" value="Genomic_DNA"/>
</dbReference>
<feature type="region of interest" description="Disordered" evidence="1">
    <location>
        <begin position="35"/>
        <end position="54"/>
    </location>
</feature>